<organism evidence="1">
    <name type="scientific">Culex pipiens</name>
    <name type="common">House mosquito</name>
    <dbReference type="NCBI Taxonomy" id="7175"/>
    <lineage>
        <taxon>Eukaryota</taxon>
        <taxon>Metazoa</taxon>
        <taxon>Ecdysozoa</taxon>
        <taxon>Arthropoda</taxon>
        <taxon>Hexapoda</taxon>
        <taxon>Insecta</taxon>
        <taxon>Pterygota</taxon>
        <taxon>Neoptera</taxon>
        <taxon>Endopterygota</taxon>
        <taxon>Diptera</taxon>
        <taxon>Nematocera</taxon>
        <taxon>Culicoidea</taxon>
        <taxon>Culicidae</taxon>
        <taxon>Culicinae</taxon>
        <taxon>Culicini</taxon>
        <taxon>Culex</taxon>
        <taxon>Culex</taxon>
    </lineage>
</organism>
<accession>A0A8D8I9T8</accession>
<evidence type="ECO:0000313" key="1">
    <source>
        <dbReference type="EMBL" id="CAG6549478.1"/>
    </source>
</evidence>
<dbReference type="EMBL" id="HBUE01241074">
    <property type="protein sequence ID" value="CAG6549478.1"/>
    <property type="molecule type" value="Transcribed_RNA"/>
</dbReference>
<proteinExistence type="predicted"/>
<dbReference type="AlphaFoldDB" id="A0A8D8I9T8"/>
<name>A0A8D8I9T8_CULPI</name>
<reference evidence="1" key="1">
    <citation type="submission" date="2021-05" db="EMBL/GenBank/DDBJ databases">
        <authorList>
            <person name="Alioto T."/>
            <person name="Alioto T."/>
            <person name="Gomez Garrido J."/>
        </authorList>
    </citation>
    <scope>NUCLEOTIDE SEQUENCE</scope>
</reference>
<sequence length="155" mass="17236">MDDFLRGALRLMKTLTRRGTSSIPNAENVKPNTNTSVELELAAPLVVWVKDDQDLDAYGASDPHIICRNGEYFVYLAAGVVFACGGDSVQCLDTFFKAFSVFNIKVPTKLIKISDFLDVFVFKVKSYTTRVGVRQLVAEFQEVENAENSVQDINS</sequence>
<dbReference type="EMBL" id="HBUE01348121">
    <property type="protein sequence ID" value="CAG6601749.1"/>
    <property type="molecule type" value="Transcribed_RNA"/>
</dbReference>
<protein>
    <submittedName>
        <fullName evidence="1">(northern house mosquito) hypothetical protein</fullName>
    </submittedName>
</protein>